<dbReference type="PANTHER" id="PTHR23502">
    <property type="entry name" value="MAJOR FACILITATOR SUPERFAMILY"/>
    <property type="match status" value="1"/>
</dbReference>
<keyword evidence="5 8" id="KW-0812">Transmembrane</keyword>
<feature type="domain" description="Major facilitator superfamily (MFS) profile" evidence="9">
    <location>
        <begin position="11"/>
        <end position="393"/>
    </location>
</feature>
<dbReference type="FunFam" id="1.20.1720.10:FF:000005">
    <property type="entry name" value="Bcr/CflA family efflux transporter"/>
    <property type="match status" value="1"/>
</dbReference>
<reference evidence="10 11" key="1">
    <citation type="submission" date="2018-11" db="EMBL/GenBank/DDBJ databases">
        <title>Genomic Encyclopedia of Type Strains, Phase IV (KMG-IV): sequencing the most valuable type-strain genomes for metagenomic binning, comparative biology and taxonomic classification.</title>
        <authorList>
            <person name="Goeker M."/>
        </authorList>
    </citation>
    <scope>NUCLEOTIDE SEQUENCE [LARGE SCALE GENOMIC DNA]</scope>
    <source>
        <strain evidence="10 11">DSM 29158</strain>
    </source>
</reference>
<evidence type="ECO:0000256" key="6">
    <source>
        <dbReference type="ARBA" id="ARBA00022989"/>
    </source>
</evidence>
<evidence type="ECO:0000313" key="11">
    <source>
        <dbReference type="Proteomes" id="UP000277108"/>
    </source>
</evidence>
<comment type="caution">
    <text evidence="10">The sequence shown here is derived from an EMBL/GenBank/DDBJ whole genome shotgun (WGS) entry which is preliminary data.</text>
</comment>
<feature type="transmembrane region" description="Helical" evidence="8">
    <location>
        <begin position="7"/>
        <end position="26"/>
    </location>
</feature>
<organism evidence="10 11">
    <name type="scientific">Abyssicoccus albus</name>
    <dbReference type="NCBI Taxonomy" id="1817405"/>
    <lineage>
        <taxon>Bacteria</taxon>
        <taxon>Bacillati</taxon>
        <taxon>Bacillota</taxon>
        <taxon>Bacilli</taxon>
        <taxon>Bacillales</taxon>
        <taxon>Abyssicoccaceae</taxon>
    </lineage>
</organism>
<protein>
    <recommendedName>
        <fullName evidence="8">Bcr/CflA family efflux transporter</fullName>
    </recommendedName>
</protein>
<comment type="subcellular location">
    <subcellularLocation>
        <location evidence="1 8">Cell membrane</location>
        <topology evidence="1 8">Multi-pass membrane protein</topology>
    </subcellularLocation>
</comment>
<feature type="transmembrane region" description="Helical" evidence="8">
    <location>
        <begin position="217"/>
        <end position="237"/>
    </location>
</feature>
<feature type="transmembrane region" description="Helical" evidence="8">
    <location>
        <begin position="309"/>
        <end position="332"/>
    </location>
</feature>
<evidence type="ECO:0000256" key="3">
    <source>
        <dbReference type="ARBA" id="ARBA00022448"/>
    </source>
</evidence>
<feature type="transmembrane region" description="Helical" evidence="8">
    <location>
        <begin position="77"/>
        <end position="96"/>
    </location>
</feature>
<keyword evidence="3 8" id="KW-0813">Transport</keyword>
<evidence type="ECO:0000259" key="9">
    <source>
        <dbReference type="PROSITE" id="PS50850"/>
    </source>
</evidence>
<proteinExistence type="inferred from homology"/>
<dbReference type="InterPro" id="IPR011701">
    <property type="entry name" value="MFS"/>
</dbReference>
<keyword evidence="11" id="KW-1185">Reference proteome</keyword>
<feature type="transmembrane region" description="Helical" evidence="8">
    <location>
        <begin position="283"/>
        <end position="303"/>
    </location>
</feature>
<feature type="transmembrane region" description="Helical" evidence="8">
    <location>
        <begin position="252"/>
        <end position="271"/>
    </location>
</feature>
<feature type="transmembrane region" description="Helical" evidence="8">
    <location>
        <begin position="370"/>
        <end position="389"/>
    </location>
</feature>
<dbReference type="Pfam" id="PF07690">
    <property type="entry name" value="MFS_1"/>
    <property type="match status" value="1"/>
</dbReference>
<evidence type="ECO:0000256" key="2">
    <source>
        <dbReference type="ARBA" id="ARBA00006236"/>
    </source>
</evidence>
<evidence type="ECO:0000256" key="4">
    <source>
        <dbReference type="ARBA" id="ARBA00022475"/>
    </source>
</evidence>
<dbReference type="AlphaFoldDB" id="A0A3N5BHS6"/>
<dbReference type="CDD" id="cd17320">
    <property type="entry name" value="MFS_MdfA_MDR_like"/>
    <property type="match status" value="1"/>
</dbReference>
<dbReference type="GO" id="GO:0005886">
    <property type="term" value="C:plasma membrane"/>
    <property type="evidence" value="ECO:0007669"/>
    <property type="project" value="UniProtKB-SubCell"/>
</dbReference>
<evidence type="ECO:0000256" key="1">
    <source>
        <dbReference type="ARBA" id="ARBA00004651"/>
    </source>
</evidence>
<comment type="similarity">
    <text evidence="2 8">Belongs to the major facilitator superfamily. Bcr/CmlA family.</text>
</comment>
<gene>
    <name evidence="10" type="ORF">EDD62_1608</name>
</gene>
<dbReference type="PROSITE" id="PS50850">
    <property type="entry name" value="MFS"/>
    <property type="match status" value="1"/>
</dbReference>
<dbReference type="OrthoDB" id="9800416at2"/>
<dbReference type="Gene3D" id="1.20.1720.10">
    <property type="entry name" value="Multidrug resistance protein D"/>
    <property type="match status" value="1"/>
</dbReference>
<evidence type="ECO:0000256" key="5">
    <source>
        <dbReference type="ARBA" id="ARBA00022692"/>
    </source>
</evidence>
<dbReference type="EMBL" id="RKRK01000005">
    <property type="protein sequence ID" value="RPF54830.1"/>
    <property type="molecule type" value="Genomic_DNA"/>
</dbReference>
<keyword evidence="4 8" id="KW-1003">Cell membrane</keyword>
<evidence type="ECO:0000313" key="10">
    <source>
        <dbReference type="EMBL" id="RPF54830.1"/>
    </source>
</evidence>
<sequence>MNYSRIQVIGYVFLLSLLSILGPLNIDMYLPSFPLIQDDLSTNAMYVQMSLTSCLLGLSIGQLIFGPLSDAVGRKRPLIISLIGFTIFSFICAFSPNIVLLIFFRFMQGFFASCGIVLSKAIARDLFDGRALTKFFTILMVITSVAPLIAPLLGGFILSIPDSTWGMIFYALAGLGVVITLISTWKLKESLTKEYRIPTNFKSTVNSLVELLKEREFLGYVLAVGFIHGGSFAYVSGTPFVYQELYGVTPQMFSLLFGINGVAIVLGSFLFGKLSDYFSEWRVLKWFIISSMFTSFAILISAIMMGPLFIMVISIFTYMMSIGCILTGTFTLGMRGKYHNAGSASAHLGTLPLIFGAIATPMSGLIEGSAIPMGATICITAWIGSIFFLKLTTNPDVV</sequence>
<keyword evidence="7 8" id="KW-0472">Membrane</keyword>
<dbReference type="SUPFAM" id="SSF103473">
    <property type="entry name" value="MFS general substrate transporter"/>
    <property type="match status" value="1"/>
</dbReference>
<dbReference type="InterPro" id="IPR036259">
    <property type="entry name" value="MFS_trans_sf"/>
</dbReference>
<feature type="transmembrane region" description="Helical" evidence="8">
    <location>
        <begin position="135"/>
        <end position="161"/>
    </location>
</feature>
<feature type="transmembrane region" description="Helical" evidence="8">
    <location>
        <begin position="344"/>
        <end position="364"/>
    </location>
</feature>
<feature type="transmembrane region" description="Helical" evidence="8">
    <location>
        <begin position="102"/>
        <end position="123"/>
    </location>
</feature>
<dbReference type="GO" id="GO:0042910">
    <property type="term" value="F:xenobiotic transmembrane transporter activity"/>
    <property type="evidence" value="ECO:0007669"/>
    <property type="project" value="InterPro"/>
</dbReference>
<feature type="transmembrane region" description="Helical" evidence="8">
    <location>
        <begin position="167"/>
        <end position="187"/>
    </location>
</feature>
<dbReference type="Proteomes" id="UP000277108">
    <property type="component" value="Unassembled WGS sequence"/>
</dbReference>
<evidence type="ECO:0000256" key="8">
    <source>
        <dbReference type="RuleBase" id="RU365088"/>
    </source>
</evidence>
<dbReference type="PANTHER" id="PTHR23502:SF132">
    <property type="entry name" value="POLYAMINE TRANSPORTER 2-RELATED"/>
    <property type="match status" value="1"/>
</dbReference>
<dbReference type="InterPro" id="IPR004812">
    <property type="entry name" value="Efflux_drug-R_Bcr/CmlA"/>
</dbReference>
<feature type="transmembrane region" description="Helical" evidence="8">
    <location>
        <begin position="46"/>
        <end position="65"/>
    </location>
</feature>
<name>A0A3N5BHS6_9BACL</name>
<keyword evidence="6 8" id="KW-1133">Transmembrane helix</keyword>
<evidence type="ECO:0000256" key="7">
    <source>
        <dbReference type="ARBA" id="ARBA00023136"/>
    </source>
</evidence>
<dbReference type="RefSeq" id="WP_123808447.1">
    <property type="nucleotide sequence ID" value="NZ_RKRK01000005.1"/>
</dbReference>
<dbReference type="NCBIfam" id="TIGR00710">
    <property type="entry name" value="efflux_Bcr_CflA"/>
    <property type="match status" value="1"/>
</dbReference>
<dbReference type="InterPro" id="IPR020846">
    <property type="entry name" value="MFS_dom"/>
</dbReference>
<dbReference type="GO" id="GO:1990961">
    <property type="term" value="P:xenobiotic detoxification by transmembrane export across the plasma membrane"/>
    <property type="evidence" value="ECO:0007669"/>
    <property type="project" value="InterPro"/>
</dbReference>
<accession>A0A3N5BHS6</accession>